<accession>A0A508WQM8</accession>
<sequence>MRFRPRPLHLTGQDRQSCAWSLRAFGLPLSGRQYANDSLQRDGVTVEIENQNKPALTANWIANRPKAG</sequence>
<protein>
    <submittedName>
        <fullName evidence="1">Uncharacterized protein</fullName>
    </submittedName>
</protein>
<reference evidence="1" key="1">
    <citation type="submission" date="2019-06" db="EMBL/GenBank/DDBJ databases">
        <authorList>
            <person name="Le Quere A."/>
            <person name="Colella S."/>
        </authorList>
    </citation>
    <scope>NUCLEOTIDE SEQUENCE</scope>
    <source>
        <strain evidence="1">EmedicaeMD41</strain>
    </source>
</reference>
<organism evidence="1">
    <name type="scientific">Sinorhizobium medicae</name>
    <dbReference type="NCBI Taxonomy" id="110321"/>
    <lineage>
        <taxon>Bacteria</taxon>
        <taxon>Pseudomonadati</taxon>
        <taxon>Pseudomonadota</taxon>
        <taxon>Alphaproteobacteria</taxon>
        <taxon>Hyphomicrobiales</taxon>
        <taxon>Rhizobiaceae</taxon>
        <taxon>Sinorhizobium/Ensifer group</taxon>
        <taxon>Sinorhizobium</taxon>
    </lineage>
</organism>
<gene>
    <name evidence="1" type="ORF">EMEDMD4_1250008</name>
</gene>
<evidence type="ECO:0000313" key="1">
    <source>
        <dbReference type="EMBL" id="VTZ59790.1"/>
    </source>
</evidence>
<name>A0A508WQM8_9HYPH</name>
<proteinExistence type="predicted"/>
<dbReference type="EMBL" id="CABFNB010000030">
    <property type="protein sequence ID" value="VTZ59790.1"/>
    <property type="molecule type" value="Genomic_DNA"/>
</dbReference>
<dbReference type="Proteomes" id="UP000507954">
    <property type="component" value="Unassembled WGS sequence"/>
</dbReference>
<dbReference type="AlphaFoldDB" id="A0A508WQM8"/>